<reference evidence="1 2" key="1">
    <citation type="submission" date="2020-07" db="EMBL/GenBank/DDBJ databases">
        <title>Sequencing the genomes of 1000 actinobacteria strains.</title>
        <authorList>
            <person name="Klenk H.-P."/>
        </authorList>
    </citation>
    <scope>NUCLEOTIDE SEQUENCE [LARGE SCALE GENOMIC DNA]</scope>
    <source>
        <strain evidence="1 2">DSM 42178</strain>
    </source>
</reference>
<dbReference type="AlphaFoldDB" id="A0A853A2C2"/>
<evidence type="ECO:0008006" key="3">
    <source>
        <dbReference type="Google" id="ProtNLM"/>
    </source>
</evidence>
<organism evidence="1 2">
    <name type="scientific">Allostreptomyces psammosilenae</name>
    <dbReference type="NCBI Taxonomy" id="1892865"/>
    <lineage>
        <taxon>Bacteria</taxon>
        <taxon>Bacillati</taxon>
        <taxon>Actinomycetota</taxon>
        <taxon>Actinomycetes</taxon>
        <taxon>Kitasatosporales</taxon>
        <taxon>Streptomycetaceae</taxon>
        <taxon>Allostreptomyces</taxon>
    </lineage>
</organism>
<keyword evidence="2" id="KW-1185">Reference proteome</keyword>
<evidence type="ECO:0000313" key="1">
    <source>
        <dbReference type="EMBL" id="NYI07610.1"/>
    </source>
</evidence>
<dbReference type="Proteomes" id="UP000567795">
    <property type="component" value="Unassembled WGS sequence"/>
</dbReference>
<name>A0A853A2C2_9ACTN</name>
<dbReference type="RefSeq" id="WP_179816587.1">
    <property type="nucleotide sequence ID" value="NZ_JACBZD010000002.1"/>
</dbReference>
<evidence type="ECO:0000313" key="2">
    <source>
        <dbReference type="Proteomes" id="UP000567795"/>
    </source>
</evidence>
<dbReference type="InterPro" id="IPR008792">
    <property type="entry name" value="PQQD"/>
</dbReference>
<sequence>MFALRPHVSATDTEHGMVLLDERTGRYWQLNATGATVVRLLLGGHGVPDAVTALTTAHPEAAERVADDVEALLRALREARVVA</sequence>
<dbReference type="InterPro" id="IPR041881">
    <property type="entry name" value="PqqD_sf"/>
</dbReference>
<gene>
    <name evidence="1" type="ORF">FHU37_004639</name>
</gene>
<accession>A0A853A2C2</accession>
<proteinExistence type="predicted"/>
<dbReference type="Pfam" id="PF05402">
    <property type="entry name" value="PqqD"/>
    <property type="match status" value="1"/>
</dbReference>
<protein>
    <recommendedName>
        <fullName evidence="3">Lasso peptide biosynthesis PqqD family chaperone</fullName>
    </recommendedName>
</protein>
<dbReference type="NCBIfam" id="NF033530">
    <property type="entry name" value="lasso_PqqD_Strm"/>
    <property type="match status" value="1"/>
</dbReference>
<dbReference type="Gene3D" id="1.10.10.1150">
    <property type="entry name" value="Coenzyme PQQ synthesis protein D (PqqD)"/>
    <property type="match status" value="1"/>
</dbReference>
<dbReference type="EMBL" id="JACBZD010000002">
    <property type="protein sequence ID" value="NYI07610.1"/>
    <property type="molecule type" value="Genomic_DNA"/>
</dbReference>
<comment type="caution">
    <text evidence="1">The sequence shown here is derived from an EMBL/GenBank/DDBJ whole genome shotgun (WGS) entry which is preliminary data.</text>
</comment>